<feature type="domain" description="HupH hydrogenase expression protein C-terminal" evidence="3">
    <location>
        <begin position="166"/>
        <end position="282"/>
    </location>
</feature>
<comment type="similarity">
    <text evidence="1">Belongs to the HupH/HyaF family.</text>
</comment>
<protein>
    <submittedName>
        <fullName evidence="4">Hydrogenase expression/formation protein</fullName>
    </submittedName>
</protein>
<reference evidence="4" key="1">
    <citation type="submission" date="2022-06" db="EMBL/GenBank/DDBJ databases">
        <title>A novel DMS-producing enzyme.</title>
        <authorList>
            <person name="Zhang Y."/>
        </authorList>
    </citation>
    <scope>NUCLEOTIDE SEQUENCE</scope>
    <source>
        <strain evidence="4">H10-59</strain>
    </source>
</reference>
<dbReference type="Pfam" id="PF04809">
    <property type="entry name" value="HupH_C"/>
    <property type="match status" value="2"/>
</dbReference>
<dbReference type="EMBL" id="CP098828">
    <property type="protein sequence ID" value="XBO73742.1"/>
    <property type="molecule type" value="Genomic_DNA"/>
</dbReference>
<dbReference type="AlphaFoldDB" id="A0AAU7KPV1"/>
<proteinExistence type="inferred from homology"/>
<accession>A0AAU7KPV1</accession>
<gene>
    <name evidence="4" type="ORF">NFG57_12970</name>
</gene>
<dbReference type="RefSeq" id="WP_348814482.1">
    <property type="nucleotide sequence ID" value="NZ_CP098828.1"/>
</dbReference>
<name>A0AAU7KPV1_9GAMM</name>
<evidence type="ECO:0000259" key="3">
    <source>
        <dbReference type="Pfam" id="PF04809"/>
    </source>
</evidence>
<dbReference type="Gene3D" id="3.30.1370.140">
    <property type="entry name" value="HupH hydrogenase expression protein, C-terminal domain"/>
    <property type="match status" value="2"/>
</dbReference>
<organism evidence="4">
    <name type="scientific">Halomonas sp. H10-59</name>
    <dbReference type="NCBI Taxonomy" id="2950874"/>
    <lineage>
        <taxon>Bacteria</taxon>
        <taxon>Pseudomonadati</taxon>
        <taxon>Pseudomonadota</taxon>
        <taxon>Gammaproteobacteria</taxon>
        <taxon>Oceanospirillales</taxon>
        <taxon>Halomonadaceae</taxon>
        <taxon>Halomonas</taxon>
    </lineage>
</organism>
<dbReference type="InterPro" id="IPR006894">
    <property type="entry name" value="HupH_Hydgase_express_prot_C"/>
</dbReference>
<feature type="domain" description="HupH hydrogenase expression protein C-terminal" evidence="3">
    <location>
        <begin position="54"/>
        <end position="149"/>
    </location>
</feature>
<dbReference type="InterPro" id="IPR038527">
    <property type="entry name" value="HupH_C_sf"/>
</dbReference>
<evidence type="ECO:0000256" key="1">
    <source>
        <dbReference type="ARBA" id="ARBA00010832"/>
    </source>
</evidence>
<feature type="region of interest" description="Disordered" evidence="2">
    <location>
        <begin position="1"/>
        <end position="20"/>
    </location>
</feature>
<sequence length="284" mass="30312">MTQGFMPSSPGIGPGSQPEEAVLDYLPMPSGMSTFQPSFPEVEDPERIRPALDALSALADRAAQWTPEGGNLVVELPSLDAENRKALADALGEGEVAIKVGGTGTGAGAVEIQESVFAGLWRVTSRDLDHAAGSVREHIEIGVVPLAVVQCRQQRIFCPPEAGQGVVNGPFIVSELIERCEERAPGGEPYAINLSLLPHTPEDLGYLDEALGRGEVTILSRGYGNCRIDSTALDHVWRVRYFNSQDSLILDVIEVSDVPEVACAAAEDIADSVIRLKQVVEAMA</sequence>
<evidence type="ECO:0000256" key="2">
    <source>
        <dbReference type="SAM" id="MobiDB-lite"/>
    </source>
</evidence>
<evidence type="ECO:0000313" key="4">
    <source>
        <dbReference type="EMBL" id="XBO73742.1"/>
    </source>
</evidence>